<protein>
    <submittedName>
        <fullName evidence="3">VOC family protein</fullName>
    </submittedName>
</protein>
<feature type="compositionally biased region" description="Pro residues" evidence="1">
    <location>
        <begin position="1"/>
        <end position="21"/>
    </location>
</feature>
<dbReference type="Gene3D" id="3.10.180.10">
    <property type="entry name" value="2,3-Dihydroxybiphenyl 1,2-Dioxygenase, domain 1"/>
    <property type="match status" value="1"/>
</dbReference>
<sequence>MECPSPPEPAAPPEPASPPESPSFDHLLHCVPDVEAAVAAYTEAGLPAHANPPHLGFRNGAWRLDARYIEILTVTDRAEFAGSPFAEAMADWMPRIDAFLAADGGALNFAIHVADVAATTERLRRAGHRVELLTFARAGSPVSFQEAMVSGAPPWAPFFITYTPDRQVILEKFSAGRVHRGPHDLAGFVIETPDPRASAAWLSTLTGIPLPAGHTVLPLPGAHVHFTPGPADRITTLLLTAGTPPTTTVNGLALHPL</sequence>
<gene>
    <name evidence="3" type="ORF">ACH4GP_01010</name>
</gene>
<evidence type="ECO:0000259" key="2">
    <source>
        <dbReference type="Pfam" id="PF13468"/>
    </source>
</evidence>
<dbReference type="Pfam" id="PF13468">
    <property type="entry name" value="Glyoxalase_3"/>
    <property type="match status" value="1"/>
</dbReference>
<dbReference type="InterPro" id="IPR029068">
    <property type="entry name" value="Glyas_Bleomycin-R_OHBP_Dase"/>
</dbReference>
<evidence type="ECO:0000313" key="3">
    <source>
        <dbReference type="EMBL" id="MFH8582961.1"/>
    </source>
</evidence>
<feature type="domain" description="Glyoxalase-like" evidence="2">
    <location>
        <begin position="24"/>
        <end position="205"/>
    </location>
</feature>
<comment type="caution">
    <text evidence="3">The sequence shown here is derived from an EMBL/GenBank/DDBJ whole genome shotgun (WGS) entry which is preliminary data.</text>
</comment>
<dbReference type="Proteomes" id="UP001610990">
    <property type="component" value="Unassembled WGS sequence"/>
</dbReference>
<accession>A0ABW7R4J5</accession>
<evidence type="ECO:0000256" key="1">
    <source>
        <dbReference type="SAM" id="MobiDB-lite"/>
    </source>
</evidence>
<organism evidence="3 4">
    <name type="scientific">Streptomyces celluloflavus</name>
    <dbReference type="NCBI Taxonomy" id="58344"/>
    <lineage>
        <taxon>Bacteria</taxon>
        <taxon>Bacillati</taxon>
        <taxon>Actinomycetota</taxon>
        <taxon>Actinomycetes</taxon>
        <taxon>Kitasatosporales</taxon>
        <taxon>Streptomycetaceae</taxon>
        <taxon>Streptomyces</taxon>
    </lineage>
</organism>
<dbReference type="EMBL" id="JBIRGH010000001">
    <property type="protein sequence ID" value="MFH8582961.1"/>
    <property type="molecule type" value="Genomic_DNA"/>
</dbReference>
<proteinExistence type="predicted"/>
<reference evidence="3 4" key="1">
    <citation type="submission" date="2024-10" db="EMBL/GenBank/DDBJ databases">
        <title>The Natural Products Discovery Center: Release of the First 8490 Sequenced Strains for Exploring Actinobacteria Biosynthetic Diversity.</title>
        <authorList>
            <person name="Kalkreuter E."/>
            <person name="Kautsar S.A."/>
            <person name="Yang D."/>
            <person name="Bader C.D."/>
            <person name="Teijaro C.N."/>
            <person name="Fluegel L."/>
            <person name="Davis C.M."/>
            <person name="Simpson J.R."/>
            <person name="Lauterbach L."/>
            <person name="Steele A.D."/>
            <person name="Gui C."/>
            <person name="Meng S."/>
            <person name="Li G."/>
            <person name="Viehrig K."/>
            <person name="Ye F."/>
            <person name="Su P."/>
            <person name="Kiefer A.F."/>
            <person name="Nichols A."/>
            <person name="Cepeda A.J."/>
            <person name="Yan W."/>
            <person name="Fan B."/>
            <person name="Jiang Y."/>
            <person name="Adhikari A."/>
            <person name="Zheng C.-J."/>
            <person name="Schuster L."/>
            <person name="Cowan T.M."/>
            <person name="Smanski M.J."/>
            <person name="Chevrette M.G."/>
            <person name="De Carvalho L.P.S."/>
            <person name="Shen B."/>
        </authorList>
    </citation>
    <scope>NUCLEOTIDE SEQUENCE [LARGE SCALE GENOMIC DNA]</scope>
    <source>
        <strain evidence="3 4">NPDC018013</strain>
    </source>
</reference>
<name>A0ABW7R4J5_9ACTN</name>
<keyword evidence="4" id="KW-1185">Reference proteome</keyword>
<feature type="region of interest" description="Disordered" evidence="1">
    <location>
        <begin position="1"/>
        <end position="24"/>
    </location>
</feature>
<dbReference type="InterPro" id="IPR025870">
    <property type="entry name" value="Glyoxalase-like_dom"/>
</dbReference>
<dbReference type="RefSeq" id="WP_397670574.1">
    <property type="nucleotide sequence ID" value="NZ_JBIRGH010000001.1"/>
</dbReference>
<dbReference type="SUPFAM" id="SSF54593">
    <property type="entry name" value="Glyoxalase/Bleomycin resistance protein/Dihydroxybiphenyl dioxygenase"/>
    <property type="match status" value="1"/>
</dbReference>
<evidence type="ECO:0000313" key="4">
    <source>
        <dbReference type="Proteomes" id="UP001610990"/>
    </source>
</evidence>